<dbReference type="OrthoDB" id="6005969at2"/>
<dbReference type="NCBIfam" id="NF041399">
    <property type="entry name" value="XopAD"/>
    <property type="match status" value="1"/>
</dbReference>
<accession>A0A4P8QZL6</accession>
<dbReference type="CDD" id="cd05399">
    <property type="entry name" value="NT_Rel-Spo_like"/>
    <property type="match status" value="1"/>
</dbReference>
<sequence>MKIRDINTAFNASPLPETETQPDPASREAKRIKRDDREKPSASDAHDKAEAFPRATLRSQLIEQRYHPADSSSRGAGRASRKRPAESSSGRLDDAHPSKRHHSEPRSSSMEADEKLRLALLYSENRLRPEEVKTLQAQRNAQYLELGQRADSGFPERCLAMARDNVLAQRNGVGNALIFLQASSNAQTNTHWLTRYLVKLTLPPGDAQDRDAFTRIQDCAGLAARYFVQHHGWFKGGPVQRYASIANRLSKFPGNAACLEAIERIAFETAHASDLLDVNMKTGTLLAGAFAKYEKSDLCREGVLRIAQHLLENFHSIPTIQNGTMLLNALSKWPSHSQVEEAACTLAQRLLRDPHLQLKQRIDASQVTGYLLVFSKWPARGEMREAATALSEVIAFNATLRRKMDAVGVSNALAALSKWAEERWAKEAALVLAEDIASNHVLQRRMNAQDMSSSLNALSKWSDEPLAEKAVFALSYRIIKEQKLRGEMGVQAIANSLNAFSKWPGDAWAGKATFALADRVVSDHLLRQKMDANEVAMSLNAFSKWPEESLSQRAMFALAGRVVKDPKIQMQMDTLGVATSLNALSKCFDREHAWEMAFVFADRMVTDHRLRQRLDSGSVSTILNAMSKWSGKSLAGEVVLVLADRMVEDRGLLRKMDAVDVANALNSFCKWSEAPQVRDAVCLLAEKVASDHALRLTMKFIEVTNILNALSKWPEERQMREGAVAVAERVAADRGLQQRMDARSVAITLNAFSKWPNEKPVCNAAAVLAERVAEDNKLRRLMSPQGVSNALNAFSKWPENRQVQKAAFVLAERVISDKRLQQDADVGHVTTILNALSKWPGNEKITDAARAMAQRVAEDESLRQSLNASGMSITLNALSKWQEEPLACRASLALMERLVADETLRRSLTPVSFFTTLNAIKKWSQHSLSREAGGLLTGQLGTRGYAWRDFDIRGMSQIANALVRLSGNDEQEIMENRMLLEGLSAYLELHPERFADADLPSVGTLFKAYGNMHIPRALRPLAMPAIERVQALFHLDRLRDNSLESVATLCLGLLPVARSPELLRHRSLAVKTLEMLQPVVAQKIDGYLGLENKQPDCGGLSLRDDGEACGTRYPALSFYQVLKTYNLVARQWSMRNVDGDRNQIKARQSELKSWVQDLLARTQQVINADLQERSWNLIAQIEANDEVYEALDLRLIRDAATLVERHPPITFDMTQTLRQMRTSPGQLKPPAPGAGATRHIVVDIRGKELKTPKPDAQRDYSFYTRLTGQPLVEVELPGELSGFMLARTFQYQGDPWRFDIFGGSRLKKGRLNMVRNILAGAQPGKSLLPAIRYADTVPNSDFMRLIEKMSPQREDWSRIQRALLEMVPPDHVAEGTLRLGWCADVPGPQHPFKLTSPTGERLALCPNDGCGFLKWEVARRLPVVSAYVDAWEASRAGHASQTQRRLLKGQDAGQNNIPPQALMHYPRSESVQAEAHEVLQRRLAELRTQNAVQDPGETKSQEPLSPETVDRLALYRMTVSGGYQGRRLRAVPSADDRLYLPTVPLPGFLRPEGDLLLGKPPYDKEYLLPIAAEKVVTPSDEDATARFLDQCFAIQYSYSGVDEDSGEDADMLHCKGMLIIPPPGYWSPAHADQDMVCSREDLKILSRWTFGRDRDSLPEQMLSTGSLRVKDVLVPGRLAGLPIPELRKRNMDTDGDDAFVYAGYPQLSAHIRAVMDERARRRGVEMSFKPPKTATAAMDAQGRYHTGRAQEILNDQRGGKLIGAASEAANRFLAQPDELREKMARRMMFGIYDGVERSLRNGLRKLLAGDQDAPPLAALSTQAEAAIGQAHQPEAREVAVLLHYLTQQLASPGAQMPALAISDAVAQVNRRLAEAYAKAPDTAARIHAVLDYYPVCRLSHEQYPNGQPGLVPGEPELTIRNLFTLAVKVGTDALKSDTGTVLFSKILDNCVQTERHFPERIRKVPYTKQTARMMQEGRFNPEEAKKALAVMPTLAAAVMEDAVDSLQKMGLLSMPPTLQARTRSLSPQALKGAAQALNSQARLARRRITDLLQRRLPDQARLAGLDHSIKSVGSIEEKLRYLTGKNQLDLSQAVSQLNDALRYSVVMPCESFTESYRKLLAALDDEGHTLIQRTNYFTQPHVPFRAINVTLRESSGGQHWEIQFHTEETFMLKERYHDSYKDEQRLRRQGMLSGGLSEARQAFRKVQIPPGCLDIDDMRASGGANVRTSAPRQSPRSRSGLSTPLQRQAEVILEQARSLERRISPRLRQLLQAYDGQLRQDKQGNWRQFIFKKPDSIVRKLAERQQNESARSDRVRDALRYEVILAPEGFGGKAQAILNGLRCDGLEMVAVRNGFLEHETTYAGVNVKLRDTEAPQGEGHFEVQFHTRDSLRAKLDAHRDYEALRKLPANRSAADTDEMWSGIQNKREDRLDRIRHIAARVPLPDDIASLAAFERYTGM</sequence>
<feature type="compositionally biased region" description="Polar residues" evidence="1">
    <location>
        <begin position="2226"/>
        <end position="2245"/>
    </location>
</feature>
<keyword evidence="3" id="KW-1185">Reference proteome</keyword>
<dbReference type="SUPFAM" id="SSF48371">
    <property type="entry name" value="ARM repeat"/>
    <property type="match status" value="1"/>
</dbReference>
<evidence type="ECO:0000256" key="1">
    <source>
        <dbReference type="SAM" id="MobiDB-lite"/>
    </source>
</evidence>
<dbReference type="Proteomes" id="UP000299580">
    <property type="component" value="Chromosome"/>
</dbReference>
<feature type="region of interest" description="Disordered" evidence="1">
    <location>
        <begin position="1"/>
        <end position="112"/>
    </location>
</feature>
<feature type="region of interest" description="Disordered" evidence="1">
    <location>
        <begin position="1438"/>
        <end position="1461"/>
    </location>
</feature>
<protein>
    <submittedName>
        <fullName evidence="2">Type III effector protein (Skwp5)</fullName>
    </submittedName>
</protein>
<evidence type="ECO:0000313" key="3">
    <source>
        <dbReference type="Proteomes" id="UP000299580"/>
    </source>
</evidence>
<reference evidence="2 3" key="1">
    <citation type="submission" date="2018-11" db="EMBL/GenBank/DDBJ databases">
        <title>Genome sequences of Brenneria nigrifluens and Brenneria rubrifaciens.</title>
        <authorList>
            <person name="Poret-Peterson A.T."/>
            <person name="McClean A.E."/>
            <person name="Kluepfel D.A."/>
        </authorList>
    </citation>
    <scope>NUCLEOTIDE SEQUENCE [LARGE SCALE GENOMIC DNA]</scope>
    <source>
        <strain evidence="2 3">6D370</strain>
    </source>
</reference>
<proteinExistence type="predicted"/>
<dbReference type="NCBIfam" id="NF006608">
    <property type="entry name" value="PRK09169.1-2"/>
    <property type="match status" value="2"/>
</dbReference>
<dbReference type="EMBL" id="CP034035">
    <property type="protein sequence ID" value="QCR09755.1"/>
    <property type="molecule type" value="Genomic_DNA"/>
</dbReference>
<organism evidence="2 3">
    <name type="scientific">Brenneria rubrifaciens</name>
    <dbReference type="NCBI Taxonomy" id="55213"/>
    <lineage>
        <taxon>Bacteria</taxon>
        <taxon>Pseudomonadati</taxon>
        <taxon>Pseudomonadota</taxon>
        <taxon>Gammaproteobacteria</taxon>
        <taxon>Enterobacterales</taxon>
        <taxon>Pectobacteriaceae</taxon>
        <taxon>Brenneria</taxon>
    </lineage>
</organism>
<feature type="compositionally biased region" description="Low complexity" evidence="1">
    <location>
        <begin position="69"/>
        <end position="78"/>
    </location>
</feature>
<feature type="region of interest" description="Disordered" evidence="1">
    <location>
        <begin position="2214"/>
        <end position="2245"/>
    </location>
</feature>
<dbReference type="InterPro" id="IPR007685">
    <property type="entry name" value="RelA_SpoT"/>
</dbReference>
<feature type="compositionally biased region" description="Basic and acidic residues" evidence="1">
    <location>
        <begin position="25"/>
        <end position="51"/>
    </location>
</feature>
<dbReference type="InterPro" id="IPR016024">
    <property type="entry name" value="ARM-type_fold"/>
</dbReference>
<dbReference type="KEGG" id="brb:EH207_15240"/>
<gene>
    <name evidence="2" type="ORF">EH207_15240</name>
</gene>
<dbReference type="RefSeq" id="WP_137714759.1">
    <property type="nucleotide sequence ID" value="NZ_CP034035.1"/>
</dbReference>
<evidence type="ECO:0000313" key="2">
    <source>
        <dbReference type="EMBL" id="QCR09755.1"/>
    </source>
</evidence>
<dbReference type="GO" id="GO:0015969">
    <property type="term" value="P:guanosine tetraphosphate metabolic process"/>
    <property type="evidence" value="ECO:0007669"/>
    <property type="project" value="InterPro"/>
</dbReference>
<name>A0A4P8QZL6_9GAMM</name>